<dbReference type="Proteomes" id="UP000663144">
    <property type="component" value="Segment"/>
</dbReference>
<evidence type="ECO:0000313" key="2">
    <source>
        <dbReference type="Proteomes" id="UP000663144"/>
    </source>
</evidence>
<dbReference type="Gene3D" id="2.60.120.620">
    <property type="entry name" value="q2cbj1_9rhob like domain"/>
    <property type="match status" value="1"/>
</dbReference>
<dbReference type="EMBL" id="MW117965">
    <property type="protein sequence ID" value="QPB07906.1"/>
    <property type="molecule type" value="Genomic_DNA"/>
</dbReference>
<proteinExistence type="predicted"/>
<reference evidence="1" key="1">
    <citation type="submission" date="2020-10" db="EMBL/GenBank/DDBJ databases">
        <title>The Isolation and Genome Sequence of a Novel Cyanophage S-H38 from the Yellow Sea, China.</title>
        <authorList>
            <person name="Jiang T."/>
        </authorList>
    </citation>
    <scope>NUCLEOTIDE SEQUENCE</scope>
</reference>
<protein>
    <submittedName>
        <fullName evidence="1">2OG-Fe(II) oxygenase superfamily domain containing protein</fullName>
    </submittedName>
</protein>
<sequence>MNSREVFPLFSTPLTITNNFLPTKYIQPLVEYYKENDDIWLDRGYKFQSMQTKSKKTLDEHPDVKWYIEKDFNMFIKDMLLLEDKYKFSLGTSWGTKTTPEHASSWHQHSNYFYSGVYYFEESETPIEFQKPVAGYRYGFEKKDFNIFNNETFSVKPEANSMVYFPSWLEHRIAYHEGDTHRYSIAMNFTPVGTWGTMDSEISMEMNNG</sequence>
<dbReference type="InterPro" id="IPR012668">
    <property type="entry name" value="CHP02466"/>
</dbReference>
<dbReference type="GeneID" id="77946534"/>
<name>A0A873WF01_9CAUD</name>
<dbReference type="RefSeq" id="YP_010670397.1">
    <property type="nucleotide sequence ID" value="NC_070964.1"/>
</dbReference>
<dbReference type="Pfam" id="PF13759">
    <property type="entry name" value="2OG-FeII_Oxy_5"/>
    <property type="match status" value="1"/>
</dbReference>
<accession>A0A873WF01</accession>
<organism evidence="1 2">
    <name type="scientific">Synechococcus phage S-H38</name>
    <dbReference type="NCBI Taxonomy" id="2783673"/>
    <lineage>
        <taxon>Viruses</taxon>
        <taxon>Duplodnaviria</taxon>
        <taxon>Heunggongvirae</taxon>
        <taxon>Uroviricota</taxon>
        <taxon>Caudoviricetes</taxon>
        <taxon>Pantevenvirales</taxon>
        <taxon>Kyanoviridae</taxon>
        <taxon>Yellowseavirus</taxon>
        <taxon>Yellowseavirus thirtyeight</taxon>
    </lineage>
</organism>
<dbReference type="KEGG" id="vg:77946534"/>
<evidence type="ECO:0000313" key="1">
    <source>
        <dbReference type="EMBL" id="QPB07906.1"/>
    </source>
</evidence>
<keyword evidence="2" id="KW-1185">Reference proteome</keyword>